<sequence length="539" mass="61024">MYDTGLSNTYFFVENGKELTKIDGGLVCATIPTDISVPWLIQSRLHVKVKRGGSERAGDLWSDVPEGAIAKLLLNIIYLEDSTDSDAITARLGMTCRRLHGICKVPILERQLPMMRALVRRGRLVISKKDSDSVVMLRAEELRDVNDIFEASFHKFQYSVGHFATQEIGSVHGLIFHAHSITNITMNLGHSEITVGKGSTPLCPLRIFWETGFHVSAFLASAKIACLFKQHNAGIIKPMGKEKLPYANVNLDTDQGIKGLYIYSPLLFYEAYFPLTLRVLHSRCIRKLFLSNTGLGTSDWTNILPFISMPLLLEFGVGYGYIAFSDLSSFLGRHPNITHLDLFCIISMRPKIMFPIEWERLELEAFKGIPDTVSILLSWGKRSFPMLRSVSLTLRSSSIMTVSGPPTWATEEGKVIDDILGKLAHYDRATIHLCIQLQHPFNLFEWFSEKDAKPCSLESVKKLEIDMMDGWPMSPKTFEAFFFWVSNYRFLFVQELELKRIASPDPGIWTEKLNGLWDLCPELQSITLGGKVYKRPMQI</sequence>
<gene>
    <name evidence="1" type="ORF">LACBIDRAFT_335237</name>
</gene>
<reference evidence="1 2" key="1">
    <citation type="journal article" date="2008" name="Nature">
        <title>The genome of Laccaria bicolor provides insights into mycorrhizal symbiosis.</title>
        <authorList>
            <person name="Martin F."/>
            <person name="Aerts A."/>
            <person name="Ahren D."/>
            <person name="Brun A."/>
            <person name="Danchin E.G.J."/>
            <person name="Duchaussoy F."/>
            <person name="Gibon J."/>
            <person name="Kohler A."/>
            <person name="Lindquist E."/>
            <person name="Pereda V."/>
            <person name="Salamov A."/>
            <person name="Shapiro H.J."/>
            <person name="Wuyts J."/>
            <person name="Blaudez D."/>
            <person name="Buee M."/>
            <person name="Brokstein P."/>
            <person name="Canbaeck B."/>
            <person name="Cohen D."/>
            <person name="Courty P.E."/>
            <person name="Coutinho P.M."/>
            <person name="Delaruelle C."/>
            <person name="Detter J.C."/>
            <person name="Deveau A."/>
            <person name="DiFazio S."/>
            <person name="Duplessis S."/>
            <person name="Fraissinet-Tachet L."/>
            <person name="Lucic E."/>
            <person name="Frey-Klett P."/>
            <person name="Fourrey C."/>
            <person name="Feussner I."/>
            <person name="Gay G."/>
            <person name="Grimwood J."/>
            <person name="Hoegger P.J."/>
            <person name="Jain P."/>
            <person name="Kilaru S."/>
            <person name="Labbe J."/>
            <person name="Lin Y.C."/>
            <person name="Legue V."/>
            <person name="Le Tacon F."/>
            <person name="Marmeisse R."/>
            <person name="Melayah D."/>
            <person name="Montanini B."/>
            <person name="Muratet M."/>
            <person name="Nehls U."/>
            <person name="Niculita-Hirzel H."/>
            <person name="Oudot-Le Secq M.P."/>
            <person name="Peter M."/>
            <person name="Quesneville H."/>
            <person name="Rajashekar B."/>
            <person name="Reich M."/>
            <person name="Rouhier N."/>
            <person name="Schmutz J."/>
            <person name="Yin T."/>
            <person name="Chalot M."/>
            <person name="Henrissat B."/>
            <person name="Kuees U."/>
            <person name="Lucas S."/>
            <person name="Van de Peer Y."/>
            <person name="Podila G.K."/>
            <person name="Polle A."/>
            <person name="Pukkila P.J."/>
            <person name="Richardson P.M."/>
            <person name="Rouze P."/>
            <person name="Sanders I.R."/>
            <person name="Stajich J.E."/>
            <person name="Tunlid A."/>
            <person name="Tuskan G."/>
            <person name="Grigoriev I.V."/>
        </authorList>
    </citation>
    <scope>NUCLEOTIDE SEQUENCE [LARGE SCALE GENOMIC DNA]</scope>
    <source>
        <strain evidence="2">S238N-H82 / ATCC MYA-4686</strain>
    </source>
</reference>
<protein>
    <submittedName>
        <fullName evidence="1">Predicted protein</fullName>
    </submittedName>
</protein>
<organism evidence="2">
    <name type="scientific">Laccaria bicolor (strain S238N-H82 / ATCC MYA-4686)</name>
    <name type="common">Bicoloured deceiver</name>
    <name type="synonym">Laccaria laccata var. bicolor</name>
    <dbReference type="NCBI Taxonomy" id="486041"/>
    <lineage>
        <taxon>Eukaryota</taxon>
        <taxon>Fungi</taxon>
        <taxon>Dikarya</taxon>
        <taxon>Basidiomycota</taxon>
        <taxon>Agaricomycotina</taxon>
        <taxon>Agaricomycetes</taxon>
        <taxon>Agaricomycetidae</taxon>
        <taxon>Agaricales</taxon>
        <taxon>Agaricineae</taxon>
        <taxon>Hydnangiaceae</taxon>
        <taxon>Laccaria</taxon>
    </lineage>
</organism>
<name>B0E1S5_LACBS</name>
<dbReference type="KEGG" id="lbc:LACBIDRAFT_335237"/>
<proteinExistence type="predicted"/>
<dbReference type="HOGENOM" id="CLU_013121_1_0_1"/>
<evidence type="ECO:0000313" key="2">
    <source>
        <dbReference type="Proteomes" id="UP000001194"/>
    </source>
</evidence>
<accession>B0E1S5</accession>
<dbReference type="AlphaFoldDB" id="B0E1S5"/>
<dbReference type="Proteomes" id="UP000001194">
    <property type="component" value="Unassembled WGS sequence"/>
</dbReference>
<dbReference type="RefSeq" id="XP_001890143.1">
    <property type="nucleotide sequence ID" value="XM_001890108.1"/>
</dbReference>
<evidence type="ECO:0000313" key="1">
    <source>
        <dbReference type="EMBL" id="EDQ99246.1"/>
    </source>
</evidence>
<dbReference type="OrthoDB" id="3071324at2759"/>
<dbReference type="GeneID" id="6085768"/>
<dbReference type="EMBL" id="DS547169">
    <property type="protein sequence ID" value="EDQ99246.1"/>
    <property type="molecule type" value="Genomic_DNA"/>
</dbReference>
<dbReference type="InParanoid" id="B0E1S5"/>
<keyword evidence="2" id="KW-1185">Reference proteome</keyword>